<organism evidence="1 2">
    <name type="scientific">Candidatus Nitrotoga arctica</name>
    <dbReference type="NCBI Taxonomy" id="453162"/>
    <lineage>
        <taxon>Bacteria</taxon>
        <taxon>Pseudomonadati</taxon>
        <taxon>Pseudomonadota</taxon>
        <taxon>Betaproteobacteria</taxon>
        <taxon>Nitrosomonadales</taxon>
        <taxon>Gallionellaceae</taxon>
        <taxon>Candidatus Nitrotoga</taxon>
    </lineage>
</organism>
<proteinExistence type="predicted"/>
<sequence>MCQTIINSIANRHVGFNLARWANSDITEVGKLNPAELSSTETLTKDLPEYLKHPPGFFRNFLGGT</sequence>
<name>A0ABM8YW17_9PROT</name>
<keyword evidence="2" id="KW-1185">Reference proteome</keyword>
<gene>
    <name evidence="1" type="ORF">NTG6680_0458</name>
</gene>
<reference evidence="1 2" key="1">
    <citation type="submission" date="2021-10" db="EMBL/GenBank/DDBJ databases">
        <authorList>
            <person name="Koch H."/>
        </authorList>
    </citation>
    <scope>NUCLEOTIDE SEQUENCE [LARGE SCALE GENOMIC DNA]</scope>
    <source>
        <strain evidence="1">6680</strain>
    </source>
</reference>
<dbReference type="Proteomes" id="UP000839052">
    <property type="component" value="Chromosome"/>
</dbReference>
<dbReference type="EMBL" id="OU912926">
    <property type="protein sequence ID" value="CAG9931711.1"/>
    <property type="molecule type" value="Genomic_DNA"/>
</dbReference>
<evidence type="ECO:0000313" key="1">
    <source>
        <dbReference type="EMBL" id="CAG9931711.1"/>
    </source>
</evidence>
<dbReference type="RefSeq" id="WP_239795780.1">
    <property type="nucleotide sequence ID" value="NZ_OU912926.1"/>
</dbReference>
<protein>
    <submittedName>
        <fullName evidence="1">Uncharacterized protein</fullName>
    </submittedName>
</protein>
<evidence type="ECO:0000313" key="2">
    <source>
        <dbReference type="Proteomes" id="UP000839052"/>
    </source>
</evidence>
<accession>A0ABM8YW17</accession>